<keyword evidence="2" id="KW-0732">Signal</keyword>
<feature type="signal peptide" evidence="2">
    <location>
        <begin position="1"/>
        <end position="25"/>
    </location>
</feature>
<dbReference type="Pfam" id="PF04951">
    <property type="entry name" value="Peptidase_M55"/>
    <property type="match status" value="1"/>
</dbReference>
<dbReference type="InterPro" id="IPR027476">
    <property type="entry name" value="DppA_N"/>
</dbReference>
<evidence type="ECO:0000256" key="1">
    <source>
        <dbReference type="SAM" id="MobiDB-lite"/>
    </source>
</evidence>
<dbReference type="SUPFAM" id="SSF63992">
    <property type="entry name" value="Dipeptide transport protein"/>
    <property type="match status" value="1"/>
</dbReference>
<sequence length="369" mass="39203">MTFRTLHLAAAAALAALVPSVAAPAQTPPAPWTISPAKVDRADSIKILVLYDMEGLSGVDNPTSFLFGDPDYPEAQNRLVADVNAVVDGLFKGGATAVDVVDAHGSGNQAPDLSPDRLDPRAVFVRRDTSFDPYIALSKAGAYDAVAVVGMHAKNGSLGFAAHTYTIGVDLSLDGRNITETEIVALSFGEVGIPVIFAAGDDKLRKDLSGMPWLHYVEVKQSTDARTAKLVPVEAVHKAMVEEAAAAVRGLESAKLMKLDAPAEVTVKAIPPANLAVLEGFPGIDYRDNSVTFRADNFHDAYRGAMPIIRVLAMSLRDPTFSALRTMPGGAEIMAAGQRQLVKDWMDAESGRPPAPLAPRPPRTEYGVH</sequence>
<comment type="caution">
    <text evidence="3">The sequence shown here is derived from an EMBL/GenBank/DDBJ whole genome shotgun (WGS) entry which is preliminary data.</text>
</comment>
<dbReference type="Gene3D" id="3.30.1360.130">
    <property type="entry name" value="Dipeptide transport protein"/>
    <property type="match status" value="1"/>
</dbReference>
<dbReference type="Proteomes" id="UP001259572">
    <property type="component" value="Unassembled WGS sequence"/>
</dbReference>
<evidence type="ECO:0000256" key="2">
    <source>
        <dbReference type="SAM" id="SignalP"/>
    </source>
</evidence>
<evidence type="ECO:0000313" key="3">
    <source>
        <dbReference type="EMBL" id="MDT9600282.1"/>
    </source>
</evidence>
<dbReference type="InterPro" id="IPR036177">
    <property type="entry name" value="Peptidase_M55_sf"/>
</dbReference>
<dbReference type="RefSeq" id="WP_315727381.1">
    <property type="nucleotide sequence ID" value="NZ_JAVUPU010000008.1"/>
</dbReference>
<evidence type="ECO:0000313" key="4">
    <source>
        <dbReference type="Proteomes" id="UP001259572"/>
    </source>
</evidence>
<gene>
    <name evidence="3" type="ORF">RQX22_15075</name>
</gene>
<proteinExistence type="predicted"/>
<feature type="chain" id="PRO_5047061573" evidence="2">
    <location>
        <begin position="26"/>
        <end position="369"/>
    </location>
</feature>
<keyword evidence="4" id="KW-1185">Reference proteome</keyword>
<accession>A0ABU3QAD2</accession>
<dbReference type="EMBL" id="JAVUPU010000008">
    <property type="protein sequence ID" value="MDT9600282.1"/>
    <property type="molecule type" value="Genomic_DNA"/>
</dbReference>
<organism evidence="3 4">
    <name type="scientific">Sphingosinicella rhizophila</name>
    <dbReference type="NCBI Taxonomy" id="3050082"/>
    <lineage>
        <taxon>Bacteria</taxon>
        <taxon>Pseudomonadati</taxon>
        <taxon>Pseudomonadota</taxon>
        <taxon>Alphaproteobacteria</taxon>
        <taxon>Sphingomonadales</taxon>
        <taxon>Sphingosinicellaceae</taxon>
        <taxon>Sphingosinicella</taxon>
    </lineage>
</organism>
<dbReference type="Gene3D" id="3.40.50.10780">
    <property type="entry name" value="Dipeptide transport protein"/>
    <property type="match status" value="1"/>
</dbReference>
<protein>
    <submittedName>
        <fullName evidence="3">M55 family metallopeptidase</fullName>
    </submittedName>
</protein>
<dbReference type="InterPro" id="IPR007035">
    <property type="entry name" value="Peptidase_M55"/>
</dbReference>
<name>A0ABU3QAD2_9SPHN</name>
<feature type="region of interest" description="Disordered" evidence="1">
    <location>
        <begin position="348"/>
        <end position="369"/>
    </location>
</feature>
<reference evidence="3 4" key="1">
    <citation type="submission" date="2023-05" db="EMBL/GenBank/DDBJ databases">
        <authorList>
            <person name="Guo Y."/>
        </authorList>
    </citation>
    <scope>NUCLEOTIDE SEQUENCE [LARGE SCALE GENOMIC DNA]</scope>
    <source>
        <strain evidence="3 4">GR2756</strain>
    </source>
</reference>